<protein>
    <recommendedName>
        <fullName evidence="2">Transcription factor zinc-finger domain-containing protein</fullName>
    </recommendedName>
</protein>
<evidence type="ECO:0008006" key="2">
    <source>
        <dbReference type="Google" id="ProtNLM"/>
    </source>
</evidence>
<dbReference type="AlphaFoldDB" id="A0A382BVD8"/>
<dbReference type="EMBL" id="UINC01031427">
    <property type="protein sequence ID" value="SVB17452.1"/>
    <property type="molecule type" value="Genomic_DNA"/>
</dbReference>
<gene>
    <name evidence="1" type="ORF">METZ01_LOCUS170306</name>
</gene>
<evidence type="ECO:0000313" key="1">
    <source>
        <dbReference type="EMBL" id="SVB17452.1"/>
    </source>
</evidence>
<name>A0A382BVD8_9ZZZZ</name>
<sequence length="216" mass="23740">MVEIECPLCAESIDLGMAEEGEYECPYCEDEFYWELDEFRDIENLQCPKGCGQLSYASFNRSILKSLATRALMMESGEIGYYECQKCKGSLLNAKNIGTILKDESDKVGTLESLLEQGVPCDLDCPTCEGKMVEIRVYYELPNPIGSGGAHSSLAGIAISLVFAAGVIAYEVSKHNFDEEGNASLILDGCGDCGSFWFDKGEIDSIRKGWVKEKGK</sequence>
<accession>A0A382BVD8</accession>
<proteinExistence type="predicted"/>
<reference evidence="1" key="1">
    <citation type="submission" date="2018-05" db="EMBL/GenBank/DDBJ databases">
        <authorList>
            <person name="Lanie J.A."/>
            <person name="Ng W.-L."/>
            <person name="Kazmierczak K.M."/>
            <person name="Andrzejewski T.M."/>
            <person name="Davidsen T.M."/>
            <person name="Wayne K.J."/>
            <person name="Tettelin H."/>
            <person name="Glass J.I."/>
            <person name="Rusch D."/>
            <person name="Podicherti R."/>
            <person name="Tsui H.-C.T."/>
            <person name="Winkler M.E."/>
        </authorList>
    </citation>
    <scope>NUCLEOTIDE SEQUENCE</scope>
</reference>
<organism evidence="1">
    <name type="scientific">marine metagenome</name>
    <dbReference type="NCBI Taxonomy" id="408172"/>
    <lineage>
        <taxon>unclassified sequences</taxon>
        <taxon>metagenomes</taxon>
        <taxon>ecological metagenomes</taxon>
    </lineage>
</organism>